<dbReference type="GO" id="GO:0006096">
    <property type="term" value="P:glycolytic process"/>
    <property type="evidence" value="ECO:0007669"/>
    <property type="project" value="UniProtKB-KW"/>
</dbReference>
<dbReference type="KEGG" id="bvo:Pan97_15850"/>
<protein>
    <submittedName>
        <fullName evidence="4">Glucose-6-phosphate isomerase</fullName>
        <ecNumber evidence="4">5.3.1.9</ecNumber>
    </submittedName>
</protein>
<dbReference type="SUPFAM" id="SSF53697">
    <property type="entry name" value="SIS domain"/>
    <property type="match status" value="1"/>
</dbReference>
<dbReference type="GO" id="GO:0004347">
    <property type="term" value="F:glucose-6-phosphate isomerase activity"/>
    <property type="evidence" value="ECO:0007669"/>
    <property type="project" value="UniProtKB-EC"/>
</dbReference>
<dbReference type="PANTHER" id="PTHR11469">
    <property type="entry name" value="GLUCOSE-6-PHOSPHATE ISOMERASE"/>
    <property type="match status" value="1"/>
</dbReference>
<gene>
    <name evidence="4" type="primary">pgi_1</name>
    <name evidence="4" type="ORF">Pan97_15850</name>
</gene>
<dbReference type="EMBL" id="CP036289">
    <property type="protein sequence ID" value="QDU74575.1"/>
    <property type="molecule type" value="Genomic_DNA"/>
</dbReference>
<dbReference type="GO" id="GO:0048029">
    <property type="term" value="F:monosaccharide binding"/>
    <property type="evidence" value="ECO:0007669"/>
    <property type="project" value="TreeGrafter"/>
</dbReference>
<evidence type="ECO:0000313" key="5">
    <source>
        <dbReference type="Proteomes" id="UP000318626"/>
    </source>
</evidence>
<name>A0A518C5S1_9BACT</name>
<dbReference type="PROSITE" id="PS51463">
    <property type="entry name" value="P_GLUCOSE_ISOMERASE_3"/>
    <property type="match status" value="1"/>
</dbReference>
<dbReference type="GO" id="GO:0005829">
    <property type="term" value="C:cytosol"/>
    <property type="evidence" value="ECO:0007669"/>
    <property type="project" value="TreeGrafter"/>
</dbReference>
<keyword evidence="5" id="KW-1185">Reference proteome</keyword>
<proteinExistence type="predicted"/>
<dbReference type="Pfam" id="PF00342">
    <property type="entry name" value="PGI"/>
    <property type="match status" value="1"/>
</dbReference>
<evidence type="ECO:0000256" key="1">
    <source>
        <dbReference type="ARBA" id="ARBA00022432"/>
    </source>
</evidence>
<dbReference type="OrthoDB" id="1551251at2"/>
<dbReference type="Proteomes" id="UP000318626">
    <property type="component" value="Chromosome"/>
</dbReference>
<organism evidence="4 5">
    <name type="scientific">Bremerella volcania</name>
    <dbReference type="NCBI Taxonomy" id="2527984"/>
    <lineage>
        <taxon>Bacteria</taxon>
        <taxon>Pseudomonadati</taxon>
        <taxon>Planctomycetota</taxon>
        <taxon>Planctomycetia</taxon>
        <taxon>Pirellulales</taxon>
        <taxon>Pirellulaceae</taxon>
        <taxon>Bremerella</taxon>
    </lineage>
</organism>
<evidence type="ECO:0000256" key="3">
    <source>
        <dbReference type="ARBA" id="ARBA00023235"/>
    </source>
</evidence>
<reference evidence="5" key="1">
    <citation type="submission" date="2019-02" db="EMBL/GenBank/DDBJ databases">
        <title>Deep-cultivation of Planctomycetes and their phenomic and genomic characterization uncovers novel biology.</title>
        <authorList>
            <person name="Wiegand S."/>
            <person name="Jogler M."/>
            <person name="Boedeker C."/>
            <person name="Pinto D."/>
            <person name="Vollmers J."/>
            <person name="Rivas-Marin E."/>
            <person name="Kohn T."/>
            <person name="Peeters S.H."/>
            <person name="Heuer A."/>
            <person name="Rast P."/>
            <person name="Oberbeckmann S."/>
            <person name="Bunk B."/>
            <person name="Jeske O."/>
            <person name="Meyerdierks A."/>
            <person name="Storesund J.E."/>
            <person name="Kallscheuer N."/>
            <person name="Luecker S."/>
            <person name="Lage O.M."/>
            <person name="Pohl T."/>
            <person name="Merkel B.J."/>
            <person name="Hornburger P."/>
            <person name="Mueller R.-W."/>
            <person name="Bruemmer F."/>
            <person name="Labrenz M."/>
            <person name="Spormann A.M."/>
            <person name="Op den Camp H."/>
            <person name="Overmann J."/>
            <person name="Amann R."/>
            <person name="Jetten M.S.M."/>
            <person name="Mascher T."/>
            <person name="Medema M.H."/>
            <person name="Devos D.P."/>
            <person name="Kaster A.-K."/>
            <person name="Ovreas L."/>
            <person name="Rohde M."/>
            <person name="Galperin M.Y."/>
            <person name="Jogler C."/>
        </authorList>
    </citation>
    <scope>NUCLEOTIDE SEQUENCE [LARGE SCALE GENOMIC DNA]</scope>
    <source>
        <strain evidence="5">Pan97</strain>
    </source>
</reference>
<dbReference type="GO" id="GO:0006094">
    <property type="term" value="P:gluconeogenesis"/>
    <property type="evidence" value="ECO:0007669"/>
    <property type="project" value="UniProtKB-KW"/>
</dbReference>
<dbReference type="AlphaFoldDB" id="A0A518C5S1"/>
<evidence type="ECO:0000256" key="2">
    <source>
        <dbReference type="ARBA" id="ARBA00023152"/>
    </source>
</evidence>
<sequence>MSKLTESPVWQALSQHHGEIGDLHMRDLFAQDADRFDRFSLRLGDILFDFSKNRITEKSLALLVDLAHQAGLAESIRAMFAGEKINTTEQRAALHVALRNRSNRPIRVDGQDVMPEVHRVLEKMRGFGQSIAQSKDHHCLNKQRNGDPENREWILDNSLTLERKQQNKRRKSA</sequence>
<keyword evidence="2" id="KW-0324">Glycolysis</keyword>
<dbReference type="InterPro" id="IPR046348">
    <property type="entry name" value="SIS_dom_sf"/>
</dbReference>
<keyword evidence="1" id="KW-0312">Gluconeogenesis</keyword>
<dbReference type="Gene3D" id="3.40.50.10490">
    <property type="entry name" value="Glucose-6-phosphate isomerase like protein, domain 1"/>
    <property type="match status" value="1"/>
</dbReference>
<dbReference type="PANTHER" id="PTHR11469:SF1">
    <property type="entry name" value="GLUCOSE-6-PHOSPHATE ISOMERASE"/>
    <property type="match status" value="1"/>
</dbReference>
<dbReference type="EC" id="5.3.1.9" evidence="4"/>
<dbReference type="GO" id="GO:0097367">
    <property type="term" value="F:carbohydrate derivative binding"/>
    <property type="evidence" value="ECO:0007669"/>
    <property type="project" value="InterPro"/>
</dbReference>
<keyword evidence="3 4" id="KW-0413">Isomerase</keyword>
<accession>A0A518C5S1</accession>
<dbReference type="GO" id="GO:0051156">
    <property type="term" value="P:glucose 6-phosphate metabolic process"/>
    <property type="evidence" value="ECO:0007669"/>
    <property type="project" value="TreeGrafter"/>
</dbReference>
<dbReference type="InterPro" id="IPR001672">
    <property type="entry name" value="G6P_Isomerase"/>
</dbReference>
<evidence type="ECO:0000313" key="4">
    <source>
        <dbReference type="EMBL" id="QDU74575.1"/>
    </source>
</evidence>